<evidence type="ECO:0000313" key="5">
    <source>
        <dbReference type="Proteomes" id="UP000217881"/>
    </source>
</evidence>
<dbReference type="GO" id="GO:0006281">
    <property type="term" value="P:DNA repair"/>
    <property type="evidence" value="ECO:0007669"/>
    <property type="project" value="InterPro"/>
</dbReference>
<feature type="domain" description="Helix-hairpin-helix DNA-binding motif class 1" evidence="3">
    <location>
        <begin position="254"/>
        <end position="273"/>
    </location>
</feature>
<proteinExistence type="predicted"/>
<dbReference type="PANTHER" id="PTHR21180">
    <property type="entry name" value="ENDONUCLEASE/EXONUCLEASE/PHOSPHATASE FAMILY DOMAIN-CONTAINING PROTEIN 1"/>
    <property type="match status" value="1"/>
</dbReference>
<comment type="caution">
    <text evidence="4">The sequence shown here is derived from an EMBL/GenBank/DDBJ whole genome shotgun (WGS) entry which is preliminary data.</text>
</comment>
<dbReference type="InterPro" id="IPR003583">
    <property type="entry name" value="Hlx-hairpin-Hlx_DNA-bd_motif"/>
</dbReference>
<dbReference type="AlphaFoldDB" id="A0A2A3ZVY7"/>
<keyword evidence="2" id="KW-0472">Membrane</keyword>
<feature type="compositionally biased region" description="Low complexity" evidence="1">
    <location>
        <begin position="217"/>
        <end position="239"/>
    </location>
</feature>
<evidence type="ECO:0000313" key="4">
    <source>
        <dbReference type="EMBL" id="PCC55543.1"/>
    </source>
</evidence>
<dbReference type="GO" id="GO:0015628">
    <property type="term" value="P:protein secretion by the type II secretion system"/>
    <property type="evidence" value="ECO:0007669"/>
    <property type="project" value="TreeGrafter"/>
</dbReference>
<evidence type="ECO:0000256" key="1">
    <source>
        <dbReference type="SAM" id="MobiDB-lite"/>
    </source>
</evidence>
<dbReference type="PANTHER" id="PTHR21180:SF32">
    <property type="entry name" value="ENDONUCLEASE_EXONUCLEASE_PHOSPHATASE FAMILY DOMAIN-CONTAINING PROTEIN 1"/>
    <property type="match status" value="1"/>
</dbReference>
<feature type="compositionally biased region" description="Low complexity" evidence="1">
    <location>
        <begin position="104"/>
        <end position="113"/>
    </location>
</feature>
<dbReference type="Gene3D" id="3.10.560.10">
    <property type="entry name" value="Outer membrane lipoprotein wza domain like"/>
    <property type="match status" value="1"/>
</dbReference>
<evidence type="ECO:0000259" key="3">
    <source>
        <dbReference type="SMART" id="SM00278"/>
    </source>
</evidence>
<dbReference type="InterPro" id="IPR019554">
    <property type="entry name" value="Soluble_ligand-bd"/>
</dbReference>
<feature type="region of interest" description="Disordered" evidence="1">
    <location>
        <begin position="173"/>
        <end position="246"/>
    </location>
</feature>
<dbReference type="InterPro" id="IPR051675">
    <property type="entry name" value="Endo/Exo/Phosphatase_dom_1"/>
</dbReference>
<sequence>MAVSPDDRFAGLINSSAERGGWVPGDVFGSDSEGEDEPVEPRRVRLPILVALAVVTIAVLVIAFLLFRPAPQHAASEGQAGTSDDHGSASHDGPGTASGDKGGPEAASAAPSTESGDVIVHVTGAVQSPSVVILAPGARVQDAVEAAGGLKGEADAEAINLARVLQDGEQVHIPERGEDPGPGASDADSAGTNSAGGAEQGAGGGARQDGGSGGADSSGTSEGSSTSGSEGTSGSATADPNSGTAVNLNTADLTTLETLPGVGPVTAEAIIAYREEQPFATVDDLLLVPGIGPKTFESLKDLVIVG</sequence>
<feature type="transmembrane region" description="Helical" evidence="2">
    <location>
        <begin position="46"/>
        <end position="67"/>
    </location>
</feature>
<dbReference type="GO" id="GO:0015627">
    <property type="term" value="C:type II protein secretion system complex"/>
    <property type="evidence" value="ECO:0007669"/>
    <property type="project" value="TreeGrafter"/>
</dbReference>
<dbReference type="EMBL" id="NRHA01000003">
    <property type="protein sequence ID" value="PCC55543.1"/>
    <property type="molecule type" value="Genomic_DNA"/>
</dbReference>
<protein>
    <submittedName>
        <fullName evidence="4">Competence protein ComEA</fullName>
    </submittedName>
</protein>
<dbReference type="SMART" id="SM00278">
    <property type="entry name" value="HhH1"/>
    <property type="match status" value="2"/>
</dbReference>
<name>A0A2A3ZVY7_BREAU</name>
<feature type="region of interest" description="Disordered" evidence="1">
    <location>
        <begin position="1"/>
        <end position="40"/>
    </location>
</feature>
<dbReference type="Gene3D" id="1.10.150.320">
    <property type="entry name" value="Photosystem II 12 kDa extrinsic protein"/>
    <property type="match status" value="1"/>
</dbReference>
<evidence type="ECO:0000256" key="2">
    <source>
        <dbReference type="SAM" id="Phobius"/>
    </source>
</evidence>
<dbReference type="SUPFAM" id="SSF47781">
    <property type="entry name" value="RuvA domain 2-like"/>
    <property type="match status" value="1"/>
</dbReference>
<dbReference type="Pfam" id="PF10531">
    <property type="entry name" value="SLBB"/>
    <property type="match status" value="1"/>
</dbReference>
<dbReference type="Pfam" id="PF12836">
    <property type="entry name" value="HHH_3"/>
    <property type="match status" value="1"/>
</dbReference>
<dbReference type="Proteomes" id="UP000217881">
    <property type="component" value="Unassembled WGS sequence"/>
</dbReference>
<feature type="region of interest" description="Disordered" evidence="1">
    <location>
        <begin position="75"/>
        <end position="113"/>
    </location>
</feature>
<dbReference type="InterPro" id="IPR004509">
    <property type="entry name" value="Competence_ComEA_HhH"/>
</dbReference>
<dbReference type="GO" id="GO:0003677">
    <property type="term" value="F:DNA binding"/>
    <property type="evidence" value="ECO:0007669"/>
    <property type="project" value="InterPro"/>
</dbReference>
<organism evidence="4 5">
    <name type="scientific">Brevibacterium aurantiacum</name>
    <dbReference type="NCBI Taxonomy" id="273384"/>
    <lineage>
        <taxon>Bacteria</taxon>
        <taxon>Bacillati</taxon>
        <taxon>Actinomycetota</taxon>
        <taxon>Actinomycetes</taxon>
        <taxon>Micrococcales</taxon>
        <taxon>Brevibacteriaceae</taxon>
        <taxon>Brevibacterium</taxon>
    </lineage>
</organism>
<dbReference type="RefSeq" id="WP_096145615.1">
    <property type="nucleotide sequence ID" value="NZ_NRHA01000003.1"/>
</dbReference>
<reference evidence="4 5" key="1">
    <citation type="journal article" date="2017" name="Elife">
        <title>Extensive horizontal gene transfer in cheese-associated bacteria.</title>
        <authorList>
            <person name="Bonham K.S."/>
            <person name="Wolfe B.E."/>
            <person name="Dutton R.J."/>
        </authorList>
    </citation>
    <scope>NUCLEOTIDE SEQUENCE [LARGE SCALE GENOMIC DNA]</scope>
    <source>
        <strain evidence="4 5">738_8</strain>
    </source>
</reference>
<feature type="compositionally biased region" description="Gly residues" evidence="1">
    <location>
        <begin position="198"/>
        <end position="216"/>
    </location>
</feature>
<accession>A0A2A3ZVY7</accession>
<dbReference type="NCBIfam" id="TIGR00426">
    <property type="entry name" value="competence protein ComEA helix-hairpin-helix repeat region"/>
    <property type="match status" value="1"/>
</dbReference>
<dbReference type="InterPro" id="IPR010994">
    <property type="entry name" value="RuvA_2-like"/>
</dbReference>
<feature type="domain" description="Helix-hairpin-helix DNA-binding motif class 1" evidence="3">
    <location>
        <begin position="283"/>
        <end position="302"/>
    </location>
</feature>
<keyword evidence="2" id="KW-0812">Transmembrane</keyword>
<keyword evidence="2" id="KW-1133">Transmembrane helix</keyword>
<gene>
    <name evidence="4" type="ORF">CIK59_01895</name>
</gene>